<gene>
    <name evidence="1" type="ORF">KSZ_21420</name>
</gene>
<comment type="caution">
    <text evidence="1">The sequence shown here is derived from an EMBL/GenBank/DDBJ whole genome shotgun (WGS) entry which is preliminary data.</text>
</comment>
<protein>
    <submittedName>
        <fullName evidence="1">Uncharacterized protein</fullName>
    </submittedName>
</protein>
<accession>A0ABQ3VG88</accession>
<dbReference type="EMBL" id="BNJJ01000005">
    <property type="protein sequence ID" value="GHO84136.1"/>
    <property type="molecule type" value="Genomic_DNA"/>
</dbReference>
<proteinExistence type="predicted"/>
<organism evidence="1 2">
    <name type="scientific">Dictyobacter formicarum</name>
    <dbReference type="NCBI Taxonomy" id="2778368"/>
    <lineage>
        <taxon>Bacteria</taxon>
        <taxon>Bacillati</taxon>
        <taxon>Chloroflexota</taxon>
        <taxon>Ktedonobacteria</taxon>
        <taxon>Ktedonobacterales</taxon>
        <taxon>Dictyobacteraceae</taxon>
        <taxon>Dictyobacter</taxon>
    </lineage>
</organism>
<dbReference type="Proteomes" id="UP000635565">
    <property type="component" value="Unassembled WGS sequence"/>
</dbReference>
<dbReference type="RefSeq" id="WP_201361778.1">
    <property type="nucleotide sequence ID" value="NZ_BNJJ01000005.1"/>
</dbReference>
<evidence type="ECO:0000313" key="1">
    <source>
        <dbReference type="EMBL" id="GHO84136.1"/>
    </source>
</evidence>
<evidence type="ECO:0000313" key="2">
    <source>
        <dbReference type="Proteomes" id="UP000635565"/>
    </source>
</evidence>
<reference evidence="1 2" key="1">
    <citation type="journal article" date="2021" name="Int. J. Syst. Evol. Microbiol.">
        <title>Reticulibacter mediterranei gen. nov., sp. nov., within the new family Reticulibacteraceae fam. nov., and Ktedonospora formicarum gen. nov., sp. nov., Ktedonobacter robiniae sp. nov., Dictyobacter formicarum sp. nov. and Dictyobacter arantiisoli sp. nov., belonging to the class Ktedonobacteria.</title>
        <authorList>
            <person name="Yabe S."/>
            <person name="Zheng Y."/>
            <person name="Wang C.M."/>
            <person name="Sakai Y."/>
            <person name="Abe K."/>
            <person name="Yokota A."/>
            <person name="Donadio S."/>
            <person name="Cavaletti L."/>
            <person name="Monciardini P."/>
        </authorList>
    </citation>
    <scope>NUCLEOTIDE SEQUENCE [LARGE SCALE GENOMIC DNA]</scope>
    <source>
        <strain evidence="1 2">SOSP1-9</strain>
    </source>
</reference>
<keyword evidence="2" id="KW-1185">Reference proteome</keyword>
<name>A0ABQ3VG88_9CHLR</name>
<sequence>MVDNTIGYVLDQSGIGEKIRSKFERDPIKDAFQSALQETLAQFEKQYPQLAVEDFFNPST</sequence>